<feature type="region of interest" description="Disordered" evidence="3">
    <location>
        <begin position="667"/>
        <end position="704"/>
    </location>
</feature>
<dbReference type="PROSITE" id="PS51263">
    <property type="entry name" value="ADF_H"/>
    <property type="match status" value="1"/>
</dbReference>
<dbReference type="SUPFAM" id="SSF55753">
    <property type="entry name" value="Actin depolymerizing proteins"/>
    <property type="match status" value="1"/>
</dbReference>
<dbReference type="InterPro" id="IPR035719">
    <property type="entry name" value="Abp1_fungi_SH3_C1"/>
</dbReference>
<evidence type="ECO:0000256" key="1">
    <source>
        <dbReference type="ARBA" id="ARBA00022443"/>
    </source>
</evidence>
<feature type="domain" description="SH3" evidence="4">
    <location>
        <begin position="602"/>
        <end position="662"/>
    </location>
</feature>
<dbReference type="SMART" id="SM00102">
    <property type="entry name" value="ADF"/>
    <property type="match status" value="1"/>
</dbReference>
<dbReference type="Pfam" id="PF00018">
    <property type="entry name" value="SH3_1"/>
    <property type="match status" value="1"/>
</dbReference>
<feature type="region of interest" description="Disordered" evidence="3">
    <location>
        <begin position="132"/>
        <end position="155"/>
    </location>
</feature>
<dbReference type="GO" id="GO:0051015">
    <property type="term" value="F:actin filament binding"/>
    <property type="evidence" value="ECO:0007669"/>
    <property type="project" value="TreeGrafter"/>
</dbReference>
<feature type="compositionally biased region" description="Polar residues" evidence="3">
    <location>
        <begin position="302"/>
        <end position="322"/>
    </location>
</feature>
<feature type="region of interest" description="Disordered" evidence="3">
    <location>
        <begin position="287"/>
        <end position="330"/>
    </location>
</feature>
<feature type="compositionally biased region" description="Polar residues" evidence="3">
    <location>
        <begin position="462"/>
        <end position="482"/>
    </location>
</feature>
<accession>A0A1R3REM4</accession>
<dbReference type="InterPro" id="IPR001452">
    <property type="entry name" value="SH3_domain"/>
</dbReference>
<keyword evidence="7" id="KW-1185">Reference proteome</keyword>
<evidence type="ECO:0000313" key="6">
    <source>
        <dbReference type="EMBL" id="OOF92928.1"/>
    </source>
</evidence>
<dbReference type="OMA" id="FKEPRGA"/>
<dbReference type="FunFam" id="3.40.20.10:FF:000045">
    <property type="entry name" value="Actin binding protein, putative"/>
    <property type="match status" value="1"/>
</dbReference>
<dbReference type="Pfam" id="PF00241">
    <property type="entry name" value="Cofilin_ADF"/>
    <property type="match status" value="1"/>
</dbReference>
<feature type="compositionally biased region" description="Basic and acidic residues" evidence="3">
    <location>
        <begin position="383"/>
        <end position="392"/>
    </location>
</feature>
<evidence type="ECO:0000256" key="2">
    <source>
        <dbReference type="PROSITE-ProRule" id="PRU00192"/>
    </source>
</evidence>
<dbReference type="FunFam" id="2.30.30.40:FF:000273">
    <property type="entry name" value="Actin binding protein"/>
    <property type="match status" value="1"/>
</dbReference>
<dbReference type="PANTHER" id="PTHR10829:SF25">
    <property type="entry name" value="DREBRIN-LIKE PROTEIN"/>
    <property type="match status" value="1"/>
</dbReference>
<dbReference type="GO" id="GO:0030427">
    <property type="term" value="C:site of polarized growth"/>
    <property type="evidence" value="ECO:0007669"/>
    <property type="project" value="TreeGrafter"/>
</dbReference>
<organism evidence="6 7">
    <name type="scientific">Aspergillus carbonarius (strain ITEM 5010)</name>
    <dbReference type="NCBI Taxonomy" id="602072"/>
    <lineage>
        <taxon>Eukaryota</taxon>
        <taxon>Fungi</taxon>
        <taxon>Dikarya</taxon>
        <taxon>Ascomycota</taxon>
        <taxon>Pezizomycotina</taxon>
        <taxon>Eurotiomycetes</taxon>
        <taxon>Eurotiomycetidae</taxon>
        <taxon>Eurotiales</taxon>
        <taxon>Aspergillaceae</taxon>
        <taxon>Aspergillus</taxon>
        <taxon>Aspergillus subgen. Circumdati</taxon>
    </lineage>
</organism>
<sequence>MGSPTYGQWAIFSVSTPLVNAFQRDSGNKESVLKVQDTGAGELVDLIDEFSEGKIQFAYVKVVDPNTGLPKNVLIAWCGEGVPERTKGYFTSHLSAVSKFLHGYHVQITARSEGDLTAEGIIQKVGDASGAKYTPGTTQQPSLTPKPPVSTKPVFTPSRTVAVDLAAGAARPERRIQKAEGDNDGWGPDAPPVTRTELEKVKPAYKPTKVDIQKLKSESNVAANTSVGNVPGDRDDIVKGGYQPVGKVDIAAIRKQAREAGNLRDDRPEPVRGAYEPVGKVDIAAIRSKAQKPSGSLGGNERGTNYSQESVKDVTSLSNPERLTSLPKPKVSNKFGVISTFAGTKPPLPSVPTSKPNPAAVKIGSASRTFADEGGKTPAQLWAERKAKERGQDTISVSSPSSNTDTISQSQHSDRGDWKSSYSGKTWAPVQTTHTGNSFSSDVPQTQQTSDPVSIESPQADIPNTDSANDVRNQFSQGSSDPPAQETVLDHGHTVPLPGLQAGPQGSETSHESVAYQPLPTPPPQPRSPTPPTPARETSPIRIAVPVGTGLTDVHDEQRSPPQVIPVQSLQQTVPKDEDLEDDKHDIGRATAEATVSDELQEKGLEALVQYDYEKAEDNEIELREGEYVTNIEMVDQDWWLGSNAQGDRGLFPSNYVEVIANEQQIQDVSGDQDDKVEIDSPAPVTRGTESPDPVPAPAPANESTATALYDYEAAEDNELSFPEGAEIKNIVSHG</sequence>
<feature type="compositionally biased region" description="Pro residues" evidence="3">
    <location>
        <begin position="519"/>
        <end position="534"/>
    </location>
</feature>
<evidence type="ECO:0000259" key="5">
    <source>
        <dbReference type="PROSITE" id="PS51263"/>
    </source>
</evidence>
<feature type="compositionally biased region" description="Polar residues" evidence="3">
    <location>
        <begin position="420"/>
        <end position="452"/>
    </location>
</feature>
<dbReference type="InterPro" id="IPR002108">
    <property type="entry name" value="ADF-H"/>
</dbReference>
<evidence type="ECO:0008006" key="8">
    <source>
        <dbReference type="Google" id="ProtNLM"/>
    </source>
</evidence>
<dbReference type="STRING" id="602072.A0A1R3REM4"/>
<dbReference type="PROSITE" id="PS50002">
    <property type="entry name" value="SH3"/>
    <property type="match status" value="2"/>
</dbReference>
<keyword evidence="1 2" id="KW-0728">SH3 domain</keyword>
<evidence type="ECO:0000256" key="3">
    <source>
        <dbReference type="SAM" id="MobiDB-lite"/>
    </source>
</evidence>
<protein>
    <recommendedName>
        <fullName evidence="8">Actin binding protein</fullName>
    </recommendedName>
</protein>
<dbReference type="GO" id="GO:0005884">
    <property type="term" value="C:actin filament"/>
    <property type="evidence" value="ECO:0007669"/>
    <property type="project" value="TreeGrafter"/>
</dbReference>
<dbReference type="SUPFAM" id="SSF50044">
    <property type="entry name" value="SH3-domain"/>
    <property type="match status" value="2"/>
</dbReference>
<name>A0A1R3REM4_ASPC5</name>
<dbReference type="PRINTS" id="PR00452">
    <property type="entry name" value="SH3DOMAIN"/>
</dbReference>
<dbReference type="CDD" id="cd11962">
    <property type="entry name" value="SH3_Abp1_fungi_C1"/>
    <property type="match status" value="1"/>
</dbReference>
<dbReference type="GO" id="GO:0030864">
    <property type="term" value="C:cortical actin cytoskeleton"/>
    <property type="evidence" value="ECO:0007669"/>
    <property type="project" value="TreeGrafter"/>
</dbReference>
<dbReference type="Gene3D" id="3.40.20.10">
    <property type="entry name" value="Severin"/>
    <property type="match status" value="1"/>
</dbReference>
<reference evidence="7" key="1">
    <citation type="journal article" date="2017" name="Genome Biol.">
        <title>Comparative genomics reveals high biological diversity and specific adaptations in the industrially and medically important fungal genus Aspergillus.</title>
        <authorList>
            <person name="de Vries R.P."/>
            <person name="Riley R."/>
            <person name="Wiebenga A."/>
            <person name="Aguilar-Osorio G."/>
            <person name="Amillis S."/>
            <person name="Uchima C.A."/>
            <person name="Anderluh G."/>
            <person name="Asadollahi M."/>
            <person name="Askin M."/>
            <person name="Barry K."/>
            <person name="Battaglia E."/>
            <person name="Bayram O."/>
            <person name="Benocci T."/>
            <person name="Braus-Stromeyer S.A."/>
            <person name="Caldana C."/>
            <person name="Canovas D."/>
            <person name="Cerqueira G.C."/>
            <person name="Chen F."/>
            <person name="Chen W."/>
            <person name="Choi C."/>
            <person name="Clum A."/>
            <person name="Dos Santos R.A."/>
            <person name="Damasio A.R."/>
            <person name="Diallinas G."/>
            <person name="Emri T."/>
            <person name="Fekete E."/>
            <person name="Flipphi M."/>
            <person name="Freyberg S."/>
            <person name="Gallo A."/>
            <person name="Gournas C."/>
            <person name="Habgood R."/>
            <person name="Hainaut M."/>
            <person name="Harispe M.L."/>
            <person name="Henrissat B."/>
            <person name="Hilden K.S."/>
            <person name="Hope R."/>
            <person name="Hossain A."/>
            <person name="Karabika E."/>
            <person name="Karaffa L."/>
            <person name="Karanyi Z."/>
            <person name="Krasevec N."/>
            <person name="Kuo A."/>
            <person name="Kusch H."/>
            <person name="LaButti K."/>
            <person name="Lagendijk E.L."/>
            <person name="Lapidus A."/>
            <person name="Levasseur A."/>
            <person name="Lindquist E."/>
            <person name="Lipzen A."/>
            <person name="Logrieco A.F."/>
            <person name="MacCabe A."/>
            <person name="Maekelae M.R."/>
            <person name="Malavazi I."/>
            <person name="Melin P."/>
            <person name="Meyer V."/>
            <person name="Mielnichuk N."/>
            <person name="Miskei M."/>
            <person name="Molnar A.P."/>
            <person name="Mule G."/>
            <person name="Ngan C.Y."/>
            <person name="Orejas M."/>
            <person name="Orosz E."/>
            <person name="Ouedraogo J.P."/>
            <person name="Overkamp K.M."/>
            <person name="Park H.-S."/>
            <person name="Perrone G."/>
            <person name="Piumi F."/>
            <person name="Punt P.J."/>
            <person name="Ram A.F."/>
            <person name="Ramon A."/>
            <person name="Rauscher S."/>
            <person name="Record E."/>
            <person name="Riano-Pachon D.M."/>
            <person name="Robert V."/>
            <person name="Roehrig J."/>
            <person name="Ruller R."/>
            <person name="Salamov A."/>
            <person name="Salih N.S."/>
            <person name="Samson R.A."/>
            <person name="Sandor E."/>
            <person name="Sanguinetti M."/>
            <person name="Schuetze T."/>
            <person name="Sepcic K."/>
            <person name="Shelest E."/>
            <person name="Sherlock G."/>
            <person name="Sophianopoulou V."/>
            <person name="Squina F.M."/>
            <person name="Sun H."/>
            <person name="Susca A."/>
            <person name="Todd R.B."/>
            <person name="Tsang A."/>
            <person name="Unkles S.E."/>
            <person name="van de Wiele N."/>
            <person name="van Rossen-Uffink D."/>
            <person name="Oliveira J.V."/>
            <person name="Vesth T.C."/>
            <person name="Visser J."/>
            <person name="Yu J.-H."/>
            <person name="Zhou M."/>
            <person name="Andersen M.R."/>
            <person name="Archer D.B."/>
            <person name="Baker S.E."/>
            <person name="Benoit I."/>
            <person name="Brakhage A.A."/>
            <person name="Braus G.H."/>
            <person name="Fischer R."/>
            <person name="Frisvad J.C."/>
            <person name="Goldman G.H."/>
            <person name="Houbraken J."/>
            <person name="Oakley B."/>
            <person name="Pocsi I."/>
            <person name="Scazzocchio C."/>
            <person name="Seiboth B."/>
            <person name="vanKuyk P.A."/>
            <person name="Wortman J."/>
            <person name="Dyer P.S."/>
            <person name="Grigoriev I.V."/>
        </authorList>
    </citation>
    <scope>NUCLEOTIDE SEQUENCE [LARGE SCALE GENOMIC DNA]</scope>
    <source>
        <strain evidence="7">ITEM 5010</strain>
    </source>
</reference>
<proteinExistence type="predicted"/>
<dbReference type="PANTHER" id="PTHR10829">
    <property type="entry name" value="CORTACTIN AND DREBRIN"/>
    <property type="match status" value="1"/>
</dbReference>
<dbReference type="AlphaFoldDB" id="A0A1R3REM4"/>
<feature type="domain" description="SH3" evidence="4">
    <location>
        <begin position="701"/>
        <end position="735"/>
    </location>
</feature>
<dbReference type="OrthoDB" id="5971719at2759"/>
<dbReference type="Pfam" id="PF14604">
    <property type="entry name" value="SH3_9"/>
    <property type="match status" value="1"/>
</dbReference>
<dbReference type="EMBL" id="KV907506">
    <property type="protein sequence ID" value="OOF92928.1"/>
    <property type="molecule type" value="Genomic_DNA"/>
</dbReference>
<dbReference type="InterPro" id="IPR029006">
    <property type="entry name" value="ADF-H/Gelsolin-like_dom_sf"/>
</dbReference>
<gene>
    <name evidence="6" type="ORF">ASPCADRAFT_8566</name>
</gene>
<dbReference type="VEuPathDB" id="FungiDB:ASPCADRAFT_8566"/>
<feature type="region of interest" description="Disordered" evidence="3">
    <location>
        <begin position="342"/>
        <end position="541"/>
    </location>
</feature>
<feature type="domain" description="ADF-H" evidence="5">
    <location>
        <begin position="1"/>
        <end position="126"/>
    </location>
</feature>
<feature type="compositionally biased region" description="Polar residues" evidence="3">
    <location>
        <begin position="393"/>
        <end position="411"/>
    </location>
</feature>
<dbReference type="SMART" id="SM00326">
    <property type="entry name" value="SH3"/>
    <property type="match status" value="1"/>
</dbReference>
<dbReference type="GO" id="GO:0030833">
    <property type="term" value="P:regulation of actin filament polymerization"/>
    <property type="evidence" value="ECO:0007669"/>
    <property type="project" value="TreeGrafter"/>
</dbReference>
<dbReference type="InterPro" id="IPR036028">
    <property type="entry name" value="SH3-like_dom_sf"/>
</dbReference>
<evidence type="ECO:0000259" key="4">
    <source>
        <dbReference type="PROSITE" id="PS50002"/>
    </source>
</evidence>
<dbReference type="CDD" id="cd11281">
    <property type="entry name" value="ADF_drebrin_like"/>
    <property type="match status" value="1"/>
</dbReference>
<evidence type="ECO:0000313" key="7">
    <source>
        <dbReference type="Proteomes" id="UP000188318"/>
    </source>
</evidence>
<dbReference type="Gene3D" id="2.30.30.40">
    <property type="entry name" value="SH3 Domains"/>
    <property type="match status" value="2"/>
</dbReference>
<dbReference type="Proteomes" id="UP000188318">
    <property type="component" value="Unassembled WGS sequence"/>
</dbReference>